<protein>
    <recommendedName>
        <fullName evidence="4">MobA/MobL protein domain-containing protein</fullName>
    </recommendedName>
</protein>
<feature type="region of interest" description="Disordered" evidence="3">
    <location>
        <begin position="569"/>
        <end position="594"/>
    </location>
</feature>
<organism evidence="5 6">
    <name type="scientific">[Bacteroides] pectinophilus ATCC 43243</name>
    <dbReference type="NCBI Taxonomy" id="483218"/>
    <lineage>
        <taxon>Bacteria</taxon>
        <taxon>Bacillati</taxon>
        <taxon>Bacillota</taxon>
        <taxon>Clostridia</taxon>
        <taxon>Eubacteriales</taxon>
    </lineage>
</organism>
<dbReference type="Pfam" id="PF03389">
    <property type="entry name" value="MobA_MobL"/>
    <property type="match status" value="1"/>
</dbReference>
<dbReference type="EMBL" id="ABVQ01000036">
    <property type="protein sequence ID" value="EEC57256.1"/>
    <property type="molecule type" value="Genomic_DNA"/>
</dbReference>
<evidence type="ECO:0000313" key="6">
    <source>
        <dbReference type="Proteomes" id="UP000003136"/>
    </source>
</evidence>
<accession>B7ARR0</accession>
<proteinExistence type="inferred from homology"/>
<dbReference type="STRING" id="483218.BACPEC_01764"/>
<dbReference type="Proteomes" id="UP000003136">
    <property type="component" value="Unassembled WGS sequence"/>
</dbReference>
<feature type="compositionally biased region" description="Polar residues" evidence="3">
    <location>
        <begin position="581"/>
        <end position="594"/>
    </location>
</feature>
<comment type="similarity">
    <text evidence="1">Belongs to the MobA/MobL family.</text>
</comment>
<reference evidence="5 6" key="2">
    <citation type="submission" date="2008-11" db="EMBL/GenBank/DDBJ databases">
        <authorList>
            <person name="Fulton L."/>
            <person name="Clifton S."/>
            <person name="Fulton B."/>
            <person name="Xu J."/>
            <person name="Minx P."/>
            <person name="Pepin K.H."/>
            <person name="Johnson M."/>
            <person name="Bhonagiri V."/>
            <person name="Nash W.E."/>
            <person name="Mardis E.R."/>
            <person name="Wilson R.K."/>
        </authorList>
    </citation>
    <scope>NUCLEOTIDE SEQUENCE [LARGE SCALE GENOMIC DNA]</scope>
    <source>
        <strain evidence="5 6">ATCC 43243</strain>
    </source>
</reference>
<evidence type="ECO:0000256" key="3">
    <source>
        <dbReference type="SAM" id="MobiDB-lite"/>
    </source>
</evidence>
<dbReference type="Gene3D" id="3.30.930.30">
    <property type="match status" value="1"/>
</dbReference>
<reference evidence="5 6" key="1">
    <citation type="submission" date="2008-11" db="EMBL/GenBank/DDBJ databases">
        <title>Draft genome sequence of Bacteroides pectinophilus (ATCC 43243).</title>
        <authorList>
            <person name="Sudarsanam P."/>
            <person name="Ley R."/>
            <person name="Guruge J."/>
            <person name="Turnbaugh P.J."/>
            <person name="Mahowald M."/>
            <person name="Liep D."/>
            <person name="Gordon J."/>
        </authorList>
    </citation>
    <scope>NUCLEOTIDE SEQUENCE [LARGE SCALE GENOMIC DNA]</scope>
    <source>
        <strain evidence="5 6">ATCC 43243</strain>
    </source>
</reference>
<feature type="domain" description="MobA/MobL protein" evidence="4">
    <location>
        <begin position="123"/>
        <end position="265"/>
    </location>
</feature>
<dbReference type="InterPro" id="IPR005053">
    <property type="entry name" value="MobA_MobL"/>
</dbReference>
<comment type="caution">
    <text evidence="5">The sequence shown here is derived from an EMBL/GenBank/DDBJ whole genome shotgun (WGS) entry which is preliminary data.</text>
</comment>
<keyword evidence="2" id="KW-0184">Conjugation</keyword>
<evidence type="ECO:0000313" key="5">
    <source>
        <dbReference type="EMBL" id="EEC57256.1"/>
    </source>
</evidence>
<evidence type="ECO:0000256" key="2">
    <source>
        <dbReference type="ARBA" id="ARBA00022971"/>
    </source>
</evidence>
<gene>
    <name evidence="5" type="ORF">BACPEC_01764</name>
</gene>
<evidence type="ECO:0000256" key="1">
    <source>
        <dbReference type="ARBA" id="ARBA00010873"/>
    </source>
</evidence>
<keyword evidence="6" id="KW-1185">Reference proteome</keyword>
<dbReference type="AlphaFoldDB" id="B7ARR0"/>
<evidence type="ECO:0000259" key="4">
    <source>
        <dbReference type="Pfam" id="PF03389"/>
    </source>
</evidence>
<name>B7ARR0_9FIRM</name>
<dbReference type="HOGENOM" id="CLU_041250_0_0_9"/>
<sequence length="594" mass="69171">MLSVFRPCREQSHASVTYTNAVAFGYAGYGNKPIAIPLILSVHLSFQLSEEGEESTLTTRHSFIQMTKLSNVRGRITYISSHAKQEHLYAVYETTERSYWTELARCSQQEFKKSGVEGKCIEARELIIALPESLFEQGMPNIVLRSFTDKFKEKYGVECVAALHHNKRMTNFHIHLIFSERQLLAELVIKTATRNMFYDERGNHVRTKKEILDEAGNIRKRCKVIKKGEIYEKKLFTSKNTRFKQEDFLDEVKLFYTRMINRWVTDEKDRLTVFDRNGPYLATKKIGRNNPKVEQIEQDNKLRMDWNREVDRAIISDVPMDDILQIKREHITEPIKRSIQRYGNKPQRLTLILNMAITELVLLISKVLEAARTIWSKIQHTDVVIADKTDNVSHIVADTATHIEENAIIEDIKPKQGESAENVITSPSKEMVATQKTPAKPVMTPVVADYTKLKKIKEELDNQNKLIFEAEQRRGNFEIELSDLKGLAKLTRKAELQRKIDEKTDYIDRLKIGLSNMVRNYGFENMNEFYLSYKESKTAFADYQQKIEDWKKGYDNVVVSKDKTETMSEKLDRLQNEVESSRQYNKQNQAKWAR</sequence>
<dbReference type="eggNOG" id="ENOG502ZGD3">
    <property type="taxonomic scope" value="Bacteria"/>
</dbReference>
<feature type="compositionally biased region" description="Basic and acidic residues" evidence="3">
    <location>
        <begin position="569"/>
        <end position="580"/>
    </location>
</feature>